<keyword evidence="2" id="KW-1185">Reference proteome</keyword>
<accession>A0A135SP57</accession>
<protein>
    <submittedName>
        <fullName evidence="1">Uncharacterized protein</fullName>
    </submittedName>
</protein>
<proteinExistence type="predicted"/>
<dbReference type="AlphaFoldDB" id="A0A135SP57"/>
<reference evidence="1 2" key="1">
    <citation type="submission" date="2014-02" db="EMBL/GenBank/DDBJ databases">
        <title>The genome sequence of Colletotrichum salicis CBS 607.94.</title>
        <authorList>
            <person name="Baroncelli R."/>
            <person name="Thon M.R."/>
        </authorList>
    </citation>
    <scope>NUCLEOTIDE SEQUENCE [LARGE SCALE GENOMIC DNA]</scope>
    <source>
        <strain evidence="1 2">CBS 607.94</strain>
    </source>
</reference>
<organism evidence="1 2">
    <name type="scientific">Colletotrichum salicis</name>
    <dbReference type="NCBI Taxonomy" id="1209931"/>
    <lineage>
        <taxon>Eukaryota</taxon>
        <taxon>Fungi</taxon>
        <taxon>Dikarya</taxon>
        <taxon>Ascomycota</taxon>
        <taxon>Pezizomycotina</taxon>
        <taxon>Sordariomycetes</taxon>
        <taxon>Hypocreomycetidae</taxon>
        <taxon>Glomerellales</taxon>
        <taxon>Glomerellaceae</taxon>
        <taxon>Colletotrichum</taxon>
        <taxon>Colletotrichum acutatum species complex</taxon>
    </lineage>
</organism>
<comment type="caution">
    <text evidence="1">The sequence shown here is derived from an EMBL/GenBank/DDBJ whole genome shotgun (WGS) entry which is preliminary data.</text>
</comment>
<evidence type="ECO:0000313" key="2">
    <source>
        <dbReference type="Proteomes" id="UP000070121"/>
    </source>
</evidence>
<dbReference type="EMBL" id="JFFI01002314">
    <property type="protein sequence ID" value="KXH37662.1"/>
    <property type="molecule type" value="Genomic_DNA"/>
</dbReference>
<dbReference type="Proteomes" id="UP000070121">
    <property type="component" value="Unassembled WGS sequence"/>
</dbReference>
<evidence type="ECO:0000313" key="1">
    <source>
        <dbReference type="EMBL" id="KXH37662.1"/>
    </source>
</evidence>
<sequence>MPSTTAGQCPKQSGHAVPAVAPDLEPDLVPVFLCTKPPVPNEVNLAIALAKPTMFFIGPTLDNLYWEVAAPLGSLKANHPHDHLDYNLCDETNRDKILRRAVPQVLSGGSRRLATYYKRRSPLLEVPMAWATFLHTYNTCRTNSQEQFLKLMTYCINFLENADNPVLTNNLMVSNLQKRIFSIHNASKLSELHSISLFHSVLKSTSGEECKHSAEGIDLRGPEWKLISVERIGVFLTQENQDDKGSWEVDTLQSNYILPPKQLAVIRLPVEIFTRLSPSEARDIISFIHEIVPSTTWFSSSAGQAEEELSLIGISLCRELNDDVAEMLCDWIDSLSTHLKLKAFCERLLGGQTGSQFLINFLGLFLHLRYLKKTRAVSTSPVMQYAMLNFHNVLVGELDPLGFDFEEMFRPLISVFQESTDENDIKVLAILKRLCSDSIGEPDLMMTDYLYLRTMGTREVQGDISHDDAWRRCRRLLESKQLSLSDN</sequence>
<gene>
    <name evidence="1" type="ORF">CSAL01_13068</name>
</gene>
<name>A0A135SP57_9PEZI</name>